<protein>
    <recommendedName>
        <fullName evidence="7">Tetratricopeptide repeat protein</fullName>
    </recommendedName>
</protein>
<dbReference type="Pfam" id="PF14559">
    <property type="entry name" value="TPR_19"/>
    <property type="match status" value="2"/>
</dbReference>
<dbReference type="KEGG" id="nde:NIDE2640"/>
<dbReference type="Pfam" id="PF13174">
    <property type="entry name" value="TPR_6"/>
    <property type="match status" value="1"/>
</dbReference>
<evidence type="ECO:0000313" key="5">
    <source>
        <dbReference type="EMBL" id="CBK42346.1"/>
    </source>
</evidence>
<dbReference type="Proteomes" id="UP000001660">
    <property type="component" value="Chromosome"/>
</dbReference>
<dbReference type="PROSITE" id="PS50005">
    <property type="entry name" value="TPR"/>
    <property type="match status" value="3"/>
</dbReference>
<evidence type="ECO:0000256" key="2">
    <source>
        <dbReference type="ARBA" id="ARBA00022803"/>
    </source>
</evidence>
<evidence type="ECO:0000256" key="3">
    <source>
        <dbReference type="PROSITE-ProRule" id="PRU00339"/>
    </source>
</evidence>
<evidence type="ECO:0008006" key="7">
    <source>
        <dbReference type="Google" id="ProtNLM"/>
    </source>
</evidence>
<dbReference type="Pfam" id="PF13432">
    <property type="entry name" value="TPR_16"/>
    <property type="match status" value="1"/>
</dbReference>
<dbReference type="InterPro" id="IPR011990">
    <property type="entry name" value="TPR-like_helical_dom_sf"/>
</dbReference>
<dbReference type="PANTHER" id="PTHR44858:SF1">
    <property type="entry name" value="UDP-N-ACETYLGLUCOSAMINE--PEPTIDE N-ACETYLGLUCOSAMINYLTRANSFERASE SPINDLY-RELATED"/>
    <property type="match status" value="1"/>
</dbReference>
<proteinExistence type="predicted"/>
<dbReference type="EMBL" id="FP929003">
    <property type="protein sequence ID" value="CBK42346.1"/>
    <property type="molecule type" value="Genomic_DNA"/>
</dbReference>
<evidence type="ECO:0000313" key="6">
    <source>
        <dbReference type="Proteomes" id="UP000001660"/>
    </source>
</evidence>
<evidence type="ECO:0000256" key="1">
    <source>
        <dbReference type="ARBA" id="ARBA00022737"/>
    </source>
</evidence>
<dbReference type="STRING" id="330214.NIDE2640"/>
<accession>D8PGF9</accession>
<gene>
    <name evidence="5" type="ORF">NIDE2640</name>
</gene>
<feature type="region of interest" description="Disordered" evidence="4">
    <location>
        <begin position="444"/>
        <end position="483"/>
    </location>
</feature>
<dbReference type="OrthoDB" id="220004at2"/>
<dbReference type="AlphaFoldDB" id="D8PGF9"/>
<dbReference type="Pfam" id="PF13181">
    <property type="entry name" value="TPR_8"/>
    <property type="match status" value="1"/>
</dbReference>
<feature type="repeat" description="TPR" evidence="3">
    <location>
        <begin position="113"/>
        <end position="146"/>
    </location>
</feature>
<dbReference type="eggNOG" id="COG0457">
    <property type="taxonomic scope" value="Bacteria"/>
</dbReference>
<name>D8PGF9_9BACT</name>
<dbReference type="HOGENOM" id="CLU_367920_0_0_0"/>
<dbReference type="PANTHER" id="PTHR44858">
    <property type="entry name" value="TETRATRICOPEPTIDE REPEAT PROTEIN 6"/>
    <property type="match status" value="1"/>
</dbReference>
<sequence>MAVDRRTVLQNAQLFASKGQYEAAIAEWRKLTTDTPADGTIFNSIGDLQLKRNATPDAVAAFLQAAGAFRSEGSVLKAIAAYKKILKVDPTKIDIYRHLGDLNAERGLLSSAVQDYLTLGKHYFKDGRNKEALEIYRKIISHDPSNLDAQLRVAELCEQEQLVDEAIRVYLQLGRERSAAQQYEQANAMYAAVLRLNPENAEAKEIVTMIEAGGSAPLSLARAAKPSAAAAKPGEGSDLMAEATRRIEEGQYAGAEAMLTQLLSREPGNPEICQLLARLHLLQGNLQVALGEYRFLAGAALRAQDYAMAELLINDYLKVEPASVPMLELLGELYQEKGDAATAAQHFGRAVEILLEHPEPGMPTLPAELFEKVQALAPGSAIARKLAPAFDPTASSSTEPEVTEPMVVTPEPVAIQLEPEPLPEPLSAPAIAEPAEDMPFRLQGAPAAPAAPAPAPSPVAAQVTPPPPSVPAPAPPVSQAAPVEPAPVPVVAPSPVVQADAETQYALGMAYKDMGLLEEAKEEFVSSMKDSGFFVDSCLMLGLCLKEQSRLDQAIQLLEKLIADSRCRGGNAQLVRYELAMLYEKTGARDRALAMYQSIPSFHDVPRRVEALRSLGTNGVAHPELPASSQISPLPLAGH</sequence>
<feature type="repeat" description="TPR" evidence="3">
    <location>
        <begin position="59"/>
        <end position="92"/>
    </location>
</feature>
<feature type="compositionally biased region" description="Pro residues" evidence="4">
    <location>
        <begin position="464"/>
        <end position="476"/>
    </location>
</feature>
<keyword evidence="2 3" id="KW-0802">TPR repeat</keyword>
<dbReference type="Gene3D" id="1.25.40.10">
    <property type="entry name" value="Tetratricopeptide repeat domain"/>
    <property type="match status" value="4"/>
</dbReference>
<dbReference type="SMART" id="SM00028">
    <property type="entry name" value="TPR"/>
    <property type="match status" value="6"/>
</dbReference>
<dbReference type="InterPro" id="IPR050498">
    <property type="entry name" value="Ycf3"/>
</dbReference>
<organism evidence="5 6">
    <name type="scientific">Nitrospira defluvii</name>
    <dbReference type="NCBI Taxonomy" id="330214"/>
    <lineage>
        <taxon>Bacteria</taxon>
        <taxon>Pseudomonadati</taxon>
        <taxon>Nitrospirota</taxon>
        <taxon>Nitrospiria</taxon>
        <taxon>Nitrospirales</taxon>
        <taxon>Nitrospiraceae</taxon>
        <taxon>Nitrospira</taxon>
    </lineage>
</organism>
<feature type="repeat" description="TPR" evidence="3">
    <location>
        <begin position="167"/>
        <end position="200"/>
    </location>
</feature>
<reference evidence="5 6" key="1">
    <citation type="journal article" date="2010" name="Proc. Natl. Acad. Sci. U.S.A.">
        <title>A Nitrospira metagenome illuminates the physiology and evolution of globally important nitrite-oxidizing bacteria.</title>
        <authorList>
            <person name="Lucker S."/>
            <person name="Wagner M."/>
            <person name="Maixner F."/>
            <person name="Pelletier E."/>
            <person name="Koch H."/>
            <person name="Vacherie B."/>
            <person name="Rattei T."/>
            <person name="Sinninghe Damste J."/>
            <person name="Spieck E."/>
            <person name="Le Paslier D."/>
            <person name="Daims H."/>
        </authorList>
    </citation>
    <scope>NUCLEOTIDE SEQUENCE [LARGE SCALE GENOMIC DNA]</scope>
</reference>
<dbReference type="InterPro" id="IPR019734">
    <property type="entry name" value="TPR_rpt"/>
</dbReference>
<keyword evidence="6" id="KW-1185">Reference proteome</keyword>
<keyword evidence="1" id="KW-0677">Repeat</keyword>
<dbReference type="SUPFAM" id="SSF48452">
    <property type="entry name" value="TPR-like"/>
    <property type="match status" value="3"/>
</dbReference>
<evidence type="ECO:0000256" key="4">
    <source>
        <dbReference type="SAM" id="MobiDB-lite"/>
    </source>
</evidence>